<sequence>MRVATKIKILLNEIVLEILSHLDSDVLALVVRCLAVSKTFRSLIHETSELMYLIELAKAEKVDLPTGNTAAEKLEKLRACRERLNTMEPLQRIRGSLDQWICYDLAGGVFVSVAKKRTLPFQPIFPSNEDYWNAWEERPSIQAQAISTETLVENDGPAEVIATIQVIHLPNPHTDQGLKHQAFHMKSFLPQGIAIDPGQDLLVLVEIEMQPGVDGVHIRRLLDNKAHHLCTQTPLACRSDASISQLSIAGDKIALAHITTLTIWDWKSGVVLSFLRFWNLILNRKELLQELSDAQFLVRINASNLGVNGPEPMP</sequence>
<reference evidence="1 2" key="1">
    <citation type="journal article" date="2016" name="Mol. Biol. Evol.">
        <title>Comparative Genomics of Early-Diverging Mushroom-Forming Fungi Provides Insights into the Origins of Lignocellulose Decay Capabilities.</title>
        <authorList>
            <person name="Nagy L.G."/>
            <person name="Riley R."/>
            <person name="Tritt A."/>
            <person name="Adam C."/>
            <person name="Daum C."/>
            <person name="Floudas D."/>
            <person name="Sun H."/>
            <person name="Yadav J.S."/>
            <person name="Pangilinan J."/>
            <person name="Larsson K.H."/>
            <person name="Matsuura K."/>
            <person name="Barry K."/>
            <person name="Labutti K."/>
            <person name="Kuo R."/>
            <person name="Ohm R.A."/>
            <person name="Bhattacharya S.S."/>
            <person name="Shirouzu T."/>
            <person name="Yoshinaga Y."/>
            <person name="Martin F.M."/>
            <person name="Grigoriev I.V."/>
            <person name="Hibbett D.S."/>
        </authorList>
    </citation>
    <scope>NUCLEOTIDE SEQUENCE [LARGE SCALE GENOMIC DNA]</scope>
    <source>
        <strain evidence="1 2">HHB9708</strain>
    </source>
</reference>
<name>A0A164WAY6_9AGAM</name>
<dbReference type="AlphaFoldDB" id="A0A164WAY6"/>
<keyword evidence="2" id="KW-1185">Reference proteome</keyword>
<dbReference type="EMBL" id="KV419403">
    <property type="protein sequence ID" value="KZS94896.1"/>
    <property type="molecule type" value="Genomic_DNA"/>
</dbReference>
<evidence type="ECO:0008006" key="3">
    <source>
        <dbReference type="Google" id="ProtNLM"/>
    </source>
</evidence>
<accession>A0A164WAY6</accession>
<dbReference type="OrthoDB" id="2745718at2759"/>
<organism evidence="1 2">
    <name type="scientific">Sistotremastrum niveocremeum HHB9708</name>
    <dbReference type="NCBI Taxonomy" id="1314777"/>
    <lineage>
        <taxon>Eukaryota</taxon>
        <taxon>Fungi</taxon>
        <taxon>Dikarya</taxon>
        <taxon>Basidiomycota</taxon>
        <taxon>Agaricomycotina</taxon>
        <taxon>Agaricomycetes</taxon>
        <taxon>Sistotremastrales</taxon>
        <taxon>Sistotremastraceae</taxon>
        <taxon>Sertulicium</taxon>
        <taxon>Sertulicium niveocremeum</taxon>
    </lineage>
</organism>
<evidence type="ECO:0000313" key="2">
    <source>
        <dbReference type="Proteomes" id="UP000076722"/>
    </source>
</evidence>
<evidence type="ECO:0000313" key="1">
    <source>
        <dbReference type="EMBL" id="KZS94896.1"/>
    </source>
</evidence>
<proteinExistence type="predicted"/>
<gene>
    <name evidence="1" type="ORF">SISNIDRAFT_484417</name>
</gene>
<protein>
    <recommendedName>
        <fullName evidence="3">F-box domain-containing protein</fullName>
    </recommendedName>
</protein>
<dbReference type="Proteomes" id="UP000076722">
    <property type="component" value="Unassembled WGS sequence"/>
</dbReference>